<dbReference type="AlphaFoldDB" id="X6N326"/>
<evidence type="ECO:0000313" key="2">
    <source>
        <dbReference type="EMBL" id="ETO19717.1"/>
    </source>
</evidence>
<evidence type="ECO:0000256" key="1">
    <source>
        <dbReference type="SAM" id="Phobius"/>
    </source>
</evidence>
<protein>
    <submittedName>
        <fullName evidence="2">Uncharacterized protein</fullName>
    </submittedName>
</protein>
<sequence length="231" mass="27247">KKSKGRQKQKERICSLNEIMLFFVTLIFVLISKTINYDFLLQQLFILFRQKNFSTKATYTILPLKEEKMKRFKLQTILINQTKNPKKLFFVLSFVKEHSAKTLYLFASVVFYGFGMGRHINIAKKVLANIVEHIEFFRLETIKNFFMFSLRGYFFFSFLQGNICTCCSYMRLYCITISKCNIRHTPEDDLREAFAETILSFNVNAFCVCCLFFSKKIINNELPDDHARGPD</sequence>
<gene>
    <name evidence="2" type="ORF">RFI_17510</name>
</gene>
<accession>X6N326</accession>
<feature type="transmembrane region" description="Helical" evidence="1">
    <location>
        <begin position="12"/>
        <end position="31"/>
    </location>
</feature>
<name>X6N326_RETFI</name>
<proteinExistence type="predicted"/>
<reference evidence="2 3" key="1">
    <citation type="journal article" date="2013" name="Curr. Biol.">
        <title>The Genome of the Foraminiferan Reticulomyxa filosa.</title>
        <authorList>
            <person name="Glockner G."/>
            <person name="Hulsmann N."/>
            <person name="Schleicher M."/>
            <person name="Noegel A.A."/>
            <person name="Eichinger L."/>
            <person name="Gallinger C."/>
            <person name="Pawlowski J."/>
            <person name="Sierra R."/>
            <person name="Euteneuer U."/>
            <person name="Pillet L."/>
            <person name="Moustafa A."/>
            <person name="Platzer M."/>
            <person name="Groth M."/>
            <person name="Szafranski K."/>
            <person name="Schliwa M."/>
        </authorList>
    </citation>
    <scope>NUCLEOTIDE SEQUENCE [LARGE SCALE GENOMIC DNA]</scope>
</reference>
<comment type="caution">
    <text evidence="2">The sequence shown here is derived from an EMBL/GenBank/DDBJ whole genome shotgun (WGS) entry which is preliminary data.</text>
</comment>
<organism evidence="2 3">
    <name type="scientific">Reticulomyxa filosa</name>
    <dbReference type="NCBI Taxonomy" id="46433"/>
    <lineage>
        <taxon>Eukaryota</taxon>
        <taxon>Sar</taxon>
        <taxon>Rhizaria</taxon>
        <taxon>Retaria</taxon>
        <taxon>Foraminifera</taxon>
        <taxon>Monothalamids</taxon>
        <taxon>Reticulomyxidae</taxon>
        <taxon>Reticulomyxa</taxon>
    </lineage>
</organism>
<keyword evidence="1" id="KW-0812">Transmembrane</keyword>
<keyword evidence="3" id="KW-1185">Reference proteome</keyword>
<dbReference type="EMBL" id="ASPP01013363">
    <property type="protein sequence ID" value="ETO19717.1"/>
    <property type="molecule type" value="Genomic_DNA"/>
</dbReference>
<evidence type="ECO:0000313" key="3">
    <source>
        <dbReference type="Proteomes" id="UP000023152"/>
    </source>
</evidence>
<feature type="non-terminal residue" evidence="2">
    <location>
        <position position="1"/>
    </location>
</feature>
<dbReference type="Proteomes" id="UP000023152">
    <property type="component" value="Unassembled WGS sequence"/>
</dbReference>
<feature type="transmembrane region" description="Helical" evidence="1">
    <location>
        <begin position="153"/>
        <end position="173"/>
    </location>
</feature>
<keyword evidence="1" id="KW-1133">Transmembrane helix</keyword>
<keyword evidence="1" id="KW-0472">Membrane</keyword>